<dbReference type="InterPro" id="IPR011701">
    <property type="entry name" value="MFS"/>
</dbReference>
<dbReference type="SUPFAM" id="SSF103473">
    <property type="entry name" value="MFS general substrate transporter"/>
    <property type="match status" value="1"/>
</dbReference>
<feature type="transmembrane region" description="Helical" evidence="7">
    <location>
        <begin position="121"/>
        <end position="144"/>
    </location>
</feature>
<protein>
    <recommendedName>
        <fullName evidence="8">Major facilitator superfamily (MFS) profile domain-containing protein</fullName>
    </recommendedName>
</protein>
<reference evidence="9 10" key="1">
    <citation type="submission" date="2017-11" db="EMBL/GenBank/DDBJ databases">
        <title>Bacillus camelliae sp. nov., isolated from pu'er tea.</title>
        <authorList>
            <person name="Niu L."/>
        </authorList>
    </citation>
    <scope>NUCLEOTIDE SEQUENCE [LARGE SCALE GENOMIC DNA]</scope>
    <source>
        <strain evidence="9 10">7578-1</strain>
    </source>
</reference>
<dbReference type="InterPro" id="IPR020846">
    <property type="entry name" value="MFS_dom"/>
</dbReference>
<keyword evidence="3" id="KW-1003">Cell membrane</keyword>
<feature type="domain" description="Major facilitator superfamily (MFS) profile" evidence="8">
    <location>
        <begin position="1"/>
        <end position="240"/>
    </location>
</feature>
<dbReference type="PANTHER" id="PTHR43124">
    <property type="entry name" value="PURINE EFFLUX PUMP PBUE"/>
    <property type="match status" value="1"/>
</dbReference>
<dbReference type="InterPro" id="IPR050189">
    <property type="entry name" value="MFS_Efflux_Transporters"/>
</dbReference>
<evidence type="ECO:0000256" key="3">
    <source>
        <dbReference type="ARBA" id="ARBA00022475"/>
    </source>
</evidence>
<feature type="transmembrane region" description="Helical" evidence="7">
    <location>
        <begin position="80"/>
        <end position="100"/>
    </location>
</feature>
<dbReference type="GO" id="GO:0022857">
    <property type="term" value="F:transmembrane transporter activity"/>
    <property type="evidence" value="ECO:0007669"/>
    <property type="project" value="InterPro"/>
</dbReference>
<evidence type="ECO:0000256" key="6">
    <source>
        <dbReference type="ARBA" id="ARBA00023136"/>
    </source>
</evidence>
<name>A0A2N3LII0_9BACI</name>
<dbReference type="GO" id="GO:0005886">
    <property type="term" value="C:plasma membrane"/>
    <property type="evidence" value="ECO:0007669"/>
    <property type="project" value="UniProtKB-SubCell"/>
</dbReference>
<dbReference type="Gene3D" id="1.20.1250.20">
    <property type="entry name" value="MFS general substrate transporter like domains"/>
    <property type="match status" value="1"/>
</dbReference>
<organism evidence="9 10">
    <name type="scientific">Heyndrickxia camelliae</name>
    <dbReference type="NCBI Taxonomy" id="1707093"/>
    <lineage>
        <taxon>Bacteria</taxon>
        <taxon>Bacillati</taxon>
        <taxon>Bacillota</taxon>
        <taxon>Bacilli</taxon>
        <taxon>Bacillales</taxon>
        <taxon>Bacillaceae</taxon>
        <taxon>Heyndrickxia</taxon>
    </lineage>
</organism>
<dbReference type="Pfam" id="PF07690">
    <property type="entry name" value="MFS_1"/>
    <property type="match status" value="1"/>
</dbReference>
<dbReference type="PROSITE" id="PS50850">
    <property type="entry name" value="MFS"/>
    <property type="match status" value="1"/>
</dbReference>
<dbReference type="EMBL" id="PIQO01000010">
    <property type="protein sequence ID" value="PKR84432.1"/>
    <property type="molecule type" value="Genomic_DNA"/>
</dbReference>
<evidence type="ECO:0000256" key="7">
    <source>
        <dbReference type="SAM" id="Phobius"/>
    </source>
</evidence>
<evidence type="ECO:0000313" key="10">
    <source>
        <dbReference type="Proteomes" id="UP000233440"/>
    </source>
</evidence>
<keyword evidence="2" id="KW-0813">Transport</keyword>
<evidence type="ECO:0000256" key="5">
    <source>
        <dbReference type="ARBA" id="ARBA00022989"/>
    </source>
</evidence>
<dbReference type="AlphaFoldDB" id="A0A2N3LII0"/>
<dbReference type="PANTHER" id="PTHR43124:SF3">
    <property type="entry name" value="CHLORAMPHENICOL EFFLUX PUMP RV0191"/>
    <property type="match status" value="1"/>
</dbReference>
<evidence type="ECO:0000259" key="8">
    <source>
        <dbReference type="PROSITE" id="PS50850"/>
    </source>
</evidence>
<keyword evidence="10" id="KW-1185">Reference proteome</keyword>
<dbReference type="InterPro" id="IPR036259">
    <property type="entry name" value="MFS_trans_sf"/>
</dbReference>
<comment type="caution">
    <text evidence="9">The sequence shown here is derived from an EMBL/GenBank/DDBJ whole genome shotgun (WGS) entry which is preliminary data.</text>
</comment>
<dbReference type="OrthoDB" id="9781156at2"/>
<evidence type="ECO:0000256" key="4">
    <source>
        <dbReference type="ARBA" id="ARBA00022692"/>
    </source>
</evidence>
<sequence>MYTYLSHFLFFFFIKLLYFDIAQGYILGSFAPTAYAYCFDVLEDKRRTLVIAVINMGFLMAGIIGQIISSNLASTFDWKAVFYFFSCVYLLLGLLALFILPSSLQVNGTFHKKKKWLSPELWKPSIIIGLGITFFTLMSFVAFYDSLSRYFAEDSKVLLYTKGIDRVNWNTTFLVMWKMVEKIQSEKNANYLSIYYGAKSSSNGFPFEYYDYHGIVDYFCSCHCSLYPNSHYVPRGISSK</sequence>
<feature type="transmembrane region" description="Helical" evidence="7">
    <location>
        <begin position="12"/>
        <end position="37"/>
    </location>
</feature>
<gene>
    <name evidence="9" type="ORF">CWO92_13655</name>
</gene>
<proteinExistence type="predicted"/>
<accession>A0A2N3LII0</accession>
<evidence type="ECO:0000313" key="9">
    <source>
        <dbReference type="EMBL" id="PKR84432.1"/>
    </source>
</evidence>
<comment type="subcellular location">
    <subcellularLocation>
        <location evidence="1">Cell membrane</location>
        <topology evidence="1">Multi-pass membrane protein</topology>
    </subcellularLocation>
</comment>
<keyword evidence="4 7" id="KW-0812">Transmembrane</keyword>
<evidence type="ECO:0000256" key="1">
    <source>
        <dbReference type="ARBA" id="ARBA00004651"/>
    </source>
</evidence>
<keyword evidence="6 7" id="KW-0472">Membrane</keyword>
<feature type="transmembrane region" description="Helical" evidence="7">
    <location>
        <begin position="49"/>
        <end position="68"/>
    </location>
</feature>
<dbReference type="Proteomes" id="UP000233440">
    <property type="component" value="Unassembled WGS sequence"/>
</dbReference>
<evidence type="ECO:0000256" key="2">
    <source>
        <dbReference type="ARBA" id="ARBA00022448"/>
    </source>
</evidence>
<keyword evidence="5 7" id="KW-1133">Transmembrane helix</keyword>